<dbReference type="InterPro" id="IPR020256">
    <property type="entry name" value="Spore_coat_CotJA"/>
</dbReference>
<keyword evidence="2" id="KW-1185">Reference proteome</keyword>
<dbReference type="AlphaFoldDB" id="A0A4R1QLR2"/>
<protein>
    <submittedName>
        <fullName evidence="1">Spore coat protein JA</fullName>
    </submittedName>
</protein>
<dbReference type="OrthoDB" id="2376696at2"/>
<keyword evidence="1" id="KW-0167">Capsid protein</keyword>
<proteinExistence type="predicted"/>
<keyword evidence="1" id="KW-0946">Virion</keyword>
<dbReference type="Proteomes" id="UP000295658">
    <property type="component" value="Unassembled WGS sequence"/>
</dbReference>
<reference evidence="1 2" key="1">
    <citation type="submission" date="2019-03" db="EMBL/GenBank/DDBJ databases">
        <title>Genomic Encyclopedia of Type Strains, Phase IV (KMG-IV): sequencing the most valuable type-strain genomes for metagenomic binning, comparative biology and taxonomic classification.</title>
        <authorList>
            <person name="Goeker M."/>
        </authorList>
    </citation>
    <scope>NUCLEOTIDE SEQUENCE [LARGE SCALE GENOMIC DNA]</scope>
    <source>
        <strain evidence="1 2">DSM 24979</strain>
    </source>
</reference>
<evidence type="ECO:0000313" key="2">
    <source>
        <dbReference type="Proteomes" id="UP000295658"/>
    </source>
</evidence>
<accession>A0A4R1QLR2</accession>
<dbReference type="RefSeq" id="WP_132947044.1">
    <property type="nucleotide sequence ID" value="NZ_BSVG01000001.1"/>
</dbReference>
<gene>
    <name evidence="1" type="ORF">EDD69_101142</name>
</gene>
<evidence type="ECO:0000313" key="1">
    <source>
        <dbReference type="EMBL" id="TCL53135.1"/>
    </source>
</evidence>
<dbReference type="EMBL" id="SLUL01000001">
    <property type="protein sequence ID" value="TCL53135.1"/>
    <property type="molecule type" value="Genomic_DNA"/>
</dbReference>
<sequence length="76" mass="9088">MFTTRKTYQPYRSPFDPCPPLTPKTYVTAPNLYIGFQPPRLPQYAPYEALRKGTTWKIFYDPYCGPYEQMKRNERT</sequence>
<dbReference type="Pfam" id="PF11007">
    <property type="entry name" value="CotJA"/>
    <property type="match status" value="1"/>
</dbReference>
<comment type="caution">
    <text evidence="1">The sequence shown here is derived from an EMBL/GenBank/DDBJ whole genome shotgun (WGS) entry which is preliminary data.</text>
</comment>
<organism evidence="1 2">
    <name type="scientific">Thermolongibacillus altinsuensis</name>
    <dbReference type="NCBI Taxonomy" id="575256"/>
    <lineage>
        <taxon>Bacteria</taxon>
        <taxon>Bacillati</taxon>
        <taxon>Bacillota</taxon>
        <taxon>Bacilli</taxon>
        <taxon>Bacillales</taxon>
        <taxon>Anoxybacillaceae</taxon>
        <taxon>Thermolongibacillus</taxon>
    </lineage>
</organism>
<name>A0A4R1QLR2_9BACL</name>